<evidence type="ECO:0000313" key="4">
    <source>
        <dbReference type="Proteomes" id="UP001140091"/>
    </source>
</evidence>
<dbReference type="Pfam" id="PF18717">
    <property type="entry name" value="CxC4"/>
    <property type="match status" value="1"/>
</dbReference>
<name>A0A9W8IZ23_9AGAR</name>
<dbReference type="InterPro" id="IPR040648">
    <property type="entry name" value="HMGXB3_CxC4"/>
</dbReference>
<evidence type="ECO:0000313" key="3">
    <source>
        <dbReference type="EMBL" id="KAJ2926006.1"/>
    </source>
</evidence>
<dbReference type="AlphaFoldDB" id="A0A9W8IZ23"/>
<evidence type="ECO:0000256" key="1">
    <source>
        <dbReference type="SAM" id="MobiDB-lite"/>
    </source>
</evidence>
<organism evidence="3 4">
    <name type="scientific">Candolleomyces eurysporus</name>
    <dbReference type="NCBI Taxonomy" id="2828524"/>
    <lineage>
        <taxon>Eukaryota</taxon>
        <taxon>Fungi</taxon>
        <taxon>Dikarya</taxon>
        <taxon>Basidiomycota</taxon>
        <taxon>Agaricomycotina</taxon>
        <taxon>Agaricomycetes</taxon>
        <taxon>Agaricomycetidae</taxon>
        <taxon>Agaricales</taxon>
        <taxon>Agaricineae</taxon>
        <taxon>Psathyrellaceae</taxon>
        <taxon>Candolleomyces</taxon>
    </lineage>
</organism>
<proteinExistence type="predicted"/>
<feature type="compositionally biased region" description="Basic residues" evidence="1">
    <location>
        <begin position="39"/>
        <end position="54"/>
    </location>
</feature>
<reference evidence="3" key="1">
    <citation type="submission" date="2022-06" db="EMBL/GenBank/DDBJ databases">
        <title>Genome Sequence of Candolleomyces eurysporus.</title>
        <authorList>
            <person name="Buettner E."/>
        </authorList>
    </citation>
    <scope>NUCLEOTIDE SEQUENCE</scope>
    <source>
        <strain evidence="3">VTCC 930004</strain>
    </source>
</reference>
<dbReference type="OrthoDB" id="5598737at2759"/>
<sequence length="546" mass="60609">MPPRPLERDDLDSTHEYPFALIEQAASGETWVSPTKAVKQYHRPLKRRRKRASPRRAEAEHDALPNSEQDSVTDDVGFSPWDSVSTEFVSESATGPITTNADLADYIEAVETFGAGWYCISDSLFVVQDDEKAAIYFRQQLPNAPEFLTMFSVKGFSTSELKGRAIVSHTGVQPSGGTWKCSKHADGTLCLHVRDAFDLFHARRRFIGPDPAKQGLFNFNNSILMSHELLDEYTMAFVTSETPFNAFVATVAHRYLVSGAEFMGDDLFRSIWFAYATHLAMDNDMRCTRCGICPDTVIWDGITLAFGRKHLSANLTPPTQTSATSLLRSNVKNHPRQQLLPDPALRKLIRQVVNTPKLEDLLVKNVDEGPTSDAAKIELDRQSRQVVEHLARVDAVYAGLEKECRPLAFLFLEAYGAAAFLQKKSAPSTTTRFFLQIAAEESILQMINGAALADLGNFMANPLPKYLTTLLSIPGLYRVLKAQSSISEFIPLLEWLAKRATTVLHDLSVECLPLSTGAAADVPDSDWKVSPPDTTTPHLSPFKIRS</sequence>
<dbReference type="EMBL" id="JANBPK010001091">
    <property type="protein sequence ID" value="KAJ2926006.1"/>
    <property type="molecule type" value="Genomic_DNA"/>
</dbReference>
<keyword evidence="4" id="KW-1185">Reference proteome</keyword>
<feature type="domain" description="HMG" evidence="2">
    <location>
        <begin position="204"/>
        <end position="275"/>
    </location>
</feature>
<accession>A0A9W8IZ23</accession>
<dbReference type="Proteomes" id="UP001140091">
    <property type="component" value="Unassembled WGS sequence"/>
</dbReference>
<feature type="region of interest" description="Disordered" evidence="1">
    <location>
        <begin position="33"/>
        <end position="73"/>
    </location>
</feature>
<feature type="region of interest" description="Disordered" evidence="1">
    <location>
        <begin position="523"/>
        <end position="546"/>
    </location>
</feature>
<evidence type="ECO:0000259" key="2">
    <source>
        <dbReference type="Pfam" id="PF18717"/>
    </source>
</evidence>
<gene>
    <name evidence="3" type="ORF">H1R20_g11091</name>
</gene>
<protein>
    <recommendedName>
        <fullName evidence="2">HMG domain-containing protein</fullName>
    </recommendedName>
</protein>
<comment type="caution">
    <text evidence="3">The sequence shown here is derived from an EMBL/GenBank/DDBJ whole genome shotgun (WGS) entry which is preliminary data.</text>
</comment>
<feature type="non-terminal residue" evidence="3">
    <location>
        <position position="546"/>
    </location>
</feature>